<evidence type="ECO:0000256" key="8">
    <source>
        <dbReference type="ARBA" id="ARBA00023136"/>
    </source>
</evidence>
<evidence type="ECO:0000256" key="16">
    <source>
        <dbReference type="SAM" id="Phobius"/>
    </source>
</evidence>
<feature type="transmembrane region" description="Helical" evidence="16">
    <location>
        <begin position="43"/>
        <end position="63"/>
    </location>
</feature>
<dbReference type="AlphaFoldDB" id="A0A1G2LMY6"/>
<keyword evidence="7 16" id="KW-1133">Transmembrane helix</keyword>
<evidence type="ECO:0000256" key="1">
    <source>
        <dbReference type="ARBA" id="ARBA00004141"/>
    </source>
</evidence>
<dbReference type="GO" id="GO:0008955">
    <property type="term" value="F:peptidoglycan glycosyltransferase activity"/>
    <property type="evidence" value="ECO:0007669"/>
    <property type="project" value="UniProtKB-EC"/>
</dbReference>
<dbReference type="GO" id="GO:0032153">
    <property type="term" value="C:cell division site"/>
    <property type="evidence" value="ECO:0007669"/>
    <property type="project" value="TreeGrafter"/>
</dbReference>
<evidence type="ECO:0000256" key="10">
    <source>
        <dbReference type="ARBA" id="ARBA00033270"/>
    </source>
</evidence>
<dbReference type="EMBL" id="MHQY01000036">
    <property type="protein sequence ID" value="OHA12976.1"/>
    <property type="molecule type" value="Genomic_DNA"/>
</dbReference>
<name>A0A1G2LMY6_9BACT</name>
<evidence type="ECO:0000256" key="2">
    <source>
        <dbReference type="ARBA" id="ARBA00022676"/>
    </source>
</evidence>
<evidence type="ECO:0000256" key="12">
    <source>
        <dbReference type="ARBA" id="ARBA00041185"/>
    </source>
</evidence>
<dbReference type="InterPro" id="IPR001182">
    <property type="entry name" value="FtsW/RodA"/>
</dbReference>
<proteinExistence type="inferred from homology"/>
<evidence type="ECO:0000256" key="6">
    <source>
        <dbReference type="ARBA" id="ARBA00022984"/>
    </source>
</evidence>
<evidence type="ECO:0000313" key="17">
    <source>
        <dbReference type="EMBL" id="OHA12976.1"/>
    </source>
</evidence>
<keyword evidence="6" id="KW-0573">Peptidoglycan synthesis</keyword>
<feature type="transmembrane region" description="Helical" evidence="16">
    <location>
        <begin position="12"/>
        <end position="31"/>
    </location>
</feature>
<keyword evidence="5" id="KW-0133">Cell shape</keyword>
<comment type="similarity">
    <text evidence="11">Belongs to the SEDS family. FtsW subfamily.</text>
</comment>
<accession>A0A1G2LMY6</accession>
<feature type="transmembrane region" description="Helical" evidence="16">
    <location>
        <begin position="181"/>
        <end position="199"/>
    </location>
</feature>
<feature type="transmembrane region" description="Helical" evidence="16">
    <location>
        <begin position="269"/>
        <end position="289"/>
    </location>
</feature>
<evidence type="ECO:0000313" key="18">
    <source>
        <dbReference type="Proteomes" id="UP000177171"/>
    </source>
</evidence>
<dbReference type="GO" id="GO:0008360">
    <property type="term" value="P:regulation of cell shape"/>
    <property type="evidence" value="ECO:0007669"/>
    <property type="project" value="UniProtKB-KW"/>
</dbReference>
<organism evidence="17 18">
    <name type="scientific">Candidatus Sungbacteria bacterium RIFCSPLOWO2_12_FULL_41_11</name>
    <dbReference type="NCBI Taxonomy" id="1802286"/>
    <lineage>
        <taxon>Bacteria</taxon>
        <taxon>Candidatus Sungiibacteriota</taxon>
    </lineage>
</organism>
<feature type="transmembrane region" description="Helical" evidence="16">
    <location>
        <begin position="159"/>
        <end position="176"/>
    </location>
</feature>
<dbReference type="GO" id="GO:0009252">
    <property type="term" value="P:peptidoglycan biosynthetic process"/>
    <property type="evidence" value="ECO:0007669"/>
    <property type="project" value="UniProtKB-KW"/>
</dbReference>
<reference evidence="17 18" key="1">
    <citation type="journal article" date="2016" name="Nat. Commun.">
        <title>Thousands of microbial genomes shed light on interconnected biogeochemical processes in an aquifer system.</title>
        <authorList>
            <person name="Anantharaman K."/>
            <person name="Brown C.T."/>
            <person name="Hug L.A."/>
            <person name="Sharon I."/>
            <person name="Castelle C.J."/>
            <person name="Probst A.J."/>
            <person name="Thomas B.C."/>
            <person name="Singh A."/>
            <person name="Wilkins M.J."/>
            <person name="Karaoz U."/>
            <person name="Brodie E.L."/>
            <person name="Williams K.H."/>
            <person name="Hubbard S.S."/>
            <person name="Banfield J.F."/>
        </authorList>
    </citation>
    <scope>NUCLEOTIDE SEQUENCE [LARGE SCALE GENOMIC DNA]</scope>
</reference>
<evidence type="ECO:0000256" key="15">
    <source>
        <dbReference type="ARBA" id="ARBA00049902"/>
    </source>
</evidence>
<dbReference type="EC" id="2.4.99.28" evidence="14"/>
<gene>
    <name evidence="17" type="ORF">A3G49_00570</name>
</gene>
<evidence type="ECO:0000256" key="9">
    <source>
        <dbReference type="ARBA" id="ARBA00032370"/>
    </source>
</evidence>
<dbReference type="NCBIfam" id="TIGR02210">
    <property type="entry name" value="rodA_shape"/>
    <property type="match status" value="1"/>
</dbReference>
<dbReference type="GO" id="GO:0051301">
    <property type="term" value="P:cell division"/>
    <property type="evidence" value="ECO:0007669"/>
    <property type="project" value="InterPro"/>
</dbReference>
<keyword evidence="8 16" id="KW-0472">Membrane</keyword>
<feature type="transmembrane region" description="Helical" evidence="16">
    <location>
        <begin position="301"/>
        <end position="321"/>
    </location>
</feature>
<keyword evidence="3" id="KW-0808">Transferase</keyword>
<comment type="caution">
    <text evidence="17">The sequence shown here is derived from an EMBL/GenBank/DDBJ whole genome shotgun (WGS) entry which is preliminary data.</text>
</comment>
<keyword evidence="4 16" id="KW-0812">Transmembrane</keyword>
<evidence type="ECO:0000256" key="14">
    <source>
        <dbReference type="ARBA" id="ARBA00044770"/>
    </source>
</evidence>
<dbReference type="Proteomes" id="UP000177171">
    <property type="component" value="Unassembled WGS sequence"/>
</dbReference>
<dbReference type="PANTHER" id="PTHR30474:SF2">
    <property type="entry name" value="PEPTIDOGLYCAN GLYCOSYLTRANSFERASE FTSW-RELATED"/>
    <property type="match status" value="1"/>
</dbReference>
<sequence length="364" mass="40819">MFSLYFKNIDWFLFGSMFFLIAIGLISLWSLSIENYTLFYKQLIWLALGLAFFAVISFFDYRIFKNYGGIILGLYFISVFSLILLNIFGIKTRGVTGWFRLEGFAIQPVEFVKIILIVLFAKYFSKRHVEIYHIRHIIISGLYVLLPTALVMLQPDLGSAMILIILWITVTLFSGIKTKHLLSLLIIFSFIGVLGWTTLLKPYQKERITSFINPYADPSGSGYNIIQSLIAVGSGGVWGKGIGQGPQSHLLFLPEAETDFIFAAFAEEWGFMGNLFLLSCFLIFLLRILKIGKEAENNFAKIFALGFATLVFSQLLIHIGVNTGLLPITGITLPFVSYGGSSLITLMAGAGMVQGIKFHSRKEV</sequence>
<evidence type="ECO:0000256" key="11">
    <source>
        <dbReference type="ARBA" id="ARBA00038053"/>
    </source>
</evidence>
<feature type="transmembrane region" description="Helical" evidence="16">
    <location>
        <begin position="105"/>
        <end position="124"/>
    </location>
</feature>
<evidence type="ECO:0000256" key="5">
    <source>
        <dbReference type="ARBA" id="ARBA00022960"/>
    </source>
</evidence>
<comment type="subcellular location">
    <subcellularLocation>
        <location evidence="1">Membrane</location>
        <topology evidence="1">Multi-pass membrane protein</topology>
    </subcellularLocation>
</comment>
<protein>
    <recommendedName>
        <fullName evidence="12">Probable peptidoglycan glycosyltransferase FtsW</fullName>
        <ecNumber evidence="14">2.4.99.28</ecNumber>
    </recommendedName>
    <alternativeName>
        <fullName evidence="13">Cell division protein FtsW</fullName>
    </alternativeName>
    <alternativeName>
        <fullName evidence="10">Cell wall polymerase</fullName>
    </alternativeName>
    <alternativeName>
        <fullName evidence="9">Peptidoglycan polymerase</fullName>
    </alternativeName>
</protein>
<evidence type="ECO:0000256" key="13">
    <source>
        <dbReference type="ARBA" id="ARBA00041418"/>
    </source>
</evidence>
<dbReference type="Pfam" id="PF01098">
    <property type="entry name" value="FTSW_RODA_SPOVE"/>
    <property type="match status" value="1"/>
</dbReference>
<evidence type="ECO:0000256" key="3">
    <source>
        <dbReference type="ARBA" id="ARBA00022679"/>
    </source>
</evidence>
<feature type="transmembrane region" description="Helical" evidence="16">
    <location>
        <begin position="333"/>
        <end position="353"/>
    </location>
</feature>
<dbReference type="GO" id="GO:0015648">
    <property type="term" value="F:lipid-linked peptidoglycan transporter activity"/>
    <property type="evidence" value="ECO:0007669"/>
    <property type="project" value="TreeGrafter"/>
</dbReference>
<dbReference type="InterPro" id="IPR011923">
    <property type="entry name" value="RodA/MrdB"/>
</dbReference>
<feature type="transmembrane region" description="Helical" evidence="16">
    <location>
        <begin position="70"/>
        <end position="90"/>
    </location>
</feature>
<feature type="transmembrane region" description="Helical" evidence="16">
    <location>
        <begin position="136"/>
        <end position="153"/>
    </location>
</feature>
<evidence type="ECO:0000256" key="7">
    <source>
        <dbReference type="ARBA" id="ARBA00022989"/>
    </source>
</evidence>
<keyword evidence="2" id="KW-0328">Glycosyltransferase</keyword>
<comment type="catalytic activity">
    <reaction evidence="15">
        <text>[GlcNAc-(1-&gt;4)-Mur2Ac(oyl-L-Ala-gamma-D-Glu-L-Lys-D-Ala-D-Ala)](n)-di-trans,octa-cis-undecaprenyl diphosphate + beta-D-GlcNAc-(1-&gt;4)-Mur2Ac(oyl-L-Ala-gamma-D-Glu-L-Lys-D-Ala-D-Ala)-di-trans,octa-cis-undecaprenyl diphosphate = [GlcNAc-(1-&gt;4)-Mur2Ac(oyl-L-Ala-gamma-D-Glu-L-Lys-D-Ala-D-Ala)](n+1)-di-trans,octa-cis-undecaprenyl diphosphate + di-trans,octa-cis-undecaprenyl diphosphate + H(+)</text>
        <dbReference type="Rhea" id="RHEA:23708"/>
        <dbReference type="Rhea" id="RHEA-COMP:9602"/>
        <dbReference type="Rhea" id="RHEA-COMP:9603"/>
        <dbReference type="ChEBI" id="CHEBI:15378"/>
        <dbReference type="ChEBI" id="CHEBI:58405"/>
        <dbReference type="ChEBI" id="CHEBI:60033"/>
        <dbReference type="ChEBI" id="CHEBI:78435"/>
        <dbReference type="EC" id="2.4.99.28"/>
    </reaction>
</comment>
<dbReference type="GO" id="GO:0005886">
    <property type="term" value="C:plasma membrane"/>
    <property type="evidence" value="ECO:0007669"/>
    <property type="project" value="TreeGrafter"/>
</dbReference>
<evidence type="ECO:0000256" key="4">
    <source>
        <dbReference type="ARBA" id="ARBA00022692"/>
    </source>
</evidence>
<dbReference type="PANTHER" id="PTHR30474">
    <property type="entry name" value="CELL CYCLE PROTEIN"/>
    <property type="match status" value="1"/>
</dbReference>